<reference evidence="1 2" key="1">
    <citation type="submission" date="2019-08" db="EMBL/GenBank/DDBJ databases">
        <title>Deep-cultivation of Planctomycetes and their phenomic and genomic characterization uncovers novel biology.</title>
        <authorList>
            <person name="Wiegand S."/>
            <person name="Jogler M."/>
            <person name="Boedeker C."/>
            <person name="Pinto D."/>
            <person name="Vollmers J."/>
            <person name="Rivas-Marin E."/>
            <person name="Kohn T."/>
            <person name="Peeters S.H."/>
            <person name="Heuer A."/>
            <person name="Rast P."/>
            <person name="Oberbeckmann S."/>
            <person name="Bunk B."/>
            <person name="Jeske O."/>
            <person name="Meyerdierks A."/>
            <person name="Storesund J.E."/>
            <person name="Kallscheuer N."/>
            <person name="Luecker S."/>
            <person name="Lage O.M."/>
            <person name="Pohl T."/>
            <person name="Merkel B.J."/>
            <person name="Hornburger P."/>
            <person name="Mueller R.-W."/>
            <person name="Bruemmer F."/>
            <person name="Labrenz M."/>
            <person name="Spormann A.M."/>
            <person name="Op den Camp H."/>
            <person name="Overmann J."/>
            <person name="Amann R."/>
            <person name="Jetten M.S.M."/>
            <person name="Mascher T."/>
            <person name="Medema M.H."/>
            <person name="Devos D.P."/>
            <person name="Kaster A.-K."/>
            <person name="Ovreas L."/>
            <person name="Rohde M."/>
            <person name="Galperin M.Y."/>
            <person name="Jogler C."/>
        </authorList>
    </citation>
    <scope>NUCLEOTIDE SEQUENCE [LARGE SCALE GENOMIC DNA]</scope>
    <source>
        <strain evidence="1 2">OJF2</strain>
    </source>
</reference>
<gene>
    <name evidence="1" type="ORF">OJF2_01870</name>
</gene>
<dbReference type="EMBL" id="CP042997">
    <property type="protein sequence ID" value="QEH31722.1"/>
    <property type="molecule type" value="Genomic_DNA"/>
</dbReference>
<organism evidence="1 2">
    <name type="scientific">Aquisphaera giovannonii</name>
    <dbReference type="NCBI Taxonomy" id="406548"/>
    <lineage>
        <taxon>Bacteria</taxon>
        <taxon>Pseudomonadati</taxon>
        <taxon>Planctomycetota</taxon>
        <taxon>Planctomycetia</taxon>
        <taxon>Isosphaerales</taxon>
        <taxon>Isosphaeraceae</taxon>
        <taxon>Aquisphaera</taxon>
    </lineage>
</organism>
<keyword evidence="2" id="KW-1185">Reference proteome</keyword>
<accession>A0A5B9VTU4</accession>
<evidence type="ECO:0000313" key="1">
    <source>
        <dbReference type="EMBL" id="QEH31722.1"/>
    </source>
</evidence>
<dbReference type="KEGG" id="agv:OJF2_01870"/>
<dbReference type="RefSeq" id="WP_148590410.1">
    <property type="nucleotide sequence ID" value="NZ_CP042997.1"/>
</dbReference>
<dbReference type="AlphaFoldDB" id="A0A5B9VTU4"/>
<sequence>MSDEASRIAEAVRRRPHGFEFIRGTTGLKLTDDQFRAIVLENRGRFKLVRFLKRDDEGVFIRPGRLGVQLRGNPA</sequence>
<protein>
    <submittedName>
        <fullName evidence="1">Uncharacterized protein</fullName>
    </submittedName>
</protein>
<proteinExistence type="predicted"/>
<evidence type="ECO:0000313" key="2">
    <source>
        <dbReference type="Proteomes" id="UP000324233"/>
    </source>
</evidence>
<name>A0A5B9VTU4_9BACT</name>
<dbReference type="Proteomes" id="UP000324233">
    <property type="component" value="Chromosome"/>
</dbReference>